<dbReference type="CDD" id="cd01392">
    <property type="entry name" value="HTH_LacI"/>
    <property type="match status" value="1"/>
</dbReference>
<feature type="domain" description="HTH lacI-type" evidence="4">
    <location>
        <begin position="2"/>
        <end position="64"/>
    </location>
</feature>
<dbReference type="InterPro" id="IPR046335">
    <property type="entry name" value="LacI/GalR-like_sensor"/>
</dbReference>
<name>A0ABU0IJE6_9HYPH</name>
<dbReference type="PANTHER" id="PTHR30146:SF149">
    <property type="entry name" value="HTH-TYPE TRANSCRIPTIONAL REGULATOR EBGR"/>
    <property type="match status" value="1"/>
</dbReference>
<evidence type="ECO:0000256" key="2">
    <source>
        <dbReference type="ARBA" id="ARBA00023125"/>
    </source>
</evidence>
<proteinExistence type="predicted"/>
<dbReference type="SMART" id="SM00354">
    <property type="entry name" value="HTH_LACI"/>
    <property type="match status" value="1"/>
</dbReference>
<keyword evidence="3" id="KW-0804">Transcription</keyword>
<dbReference type="PROSITE" id="PS00356">
    <property type="entry name" value="HTH_LACI_1"/>
    <property type="match status" value="1"/>
</dbReference>
<dbReference type="Gene3D" id="3.40.50.2300">
    <property type="match status" value="2"/>
</dbReference>
<dbReference type="Proteomes" id="UP001235269">
    <property type="component" value="Unassembled WGS sequence"/>
</dbReference>
<evidence type="ECO:0000256" key="1">
    <source>
        <dbReference type="ARBA" id="ARBA00023015"/>
    </source>
</evidence>
<dbReference type="PROSITE" id="PS50932">
    <property type="entry name" value="HTH_LACI_2"/>
    <property type="match status" value="1"/>
</dbReference>
<dbReference type="PRINTS" id="PR00036">
    <property type="entry name" value="HTHLACI"/>
</dbReference>
<dbReference type="PANTHER" id="PTHR30146">
    <property type="entry name" value="LACI-RELATED TRANSCRIPTIONAL REPRESSOR"/>
    <property type="match status" value="1"/>
</dbReference>
<comment type="caution">
    <text evidence="5">The sequence shown here is derived from an EMBL/GenBank/DDBJ whole genome shotgun (WGS) entry which is preliminary data.</text>
</comment>
<dbReference type="Pfam" id="PF13377">
    <property type="entry name" value="Peripla_BP_3"/>
    <property type="match status" value="1"/>
</dbReference>
<dbReference type="InterPro" id="IPR000843">
    <property type="entry name" value="HTH_LacI"/>
</dbReference>
<evidence type="ECO:0000313" key="6">
    <source>
        <dbReference type="Proteomes" id="UP001235269"/>
    </source>
</evidence>
<dbReference type="SUPFAM" id="SSF47413">
    <property type="entry name" value="lambda repressor-like DNA-binding domains"/>
    <property type="match status" value="1"/>
</dbReference>
<keyword evidence="2" id="KW-0238">DNA-binding</keyword>
<dbReference type="InterPro" id="IPR010982">
    <property type="entry name" value="Lambda_DNA-bd_dom_sf"/>
</dbReference>
<accession>A0ABU0IJE6</accession>
<dbReference type="SUPFAM" id="SSF53822">
    <property type="entry name" value="Periplasmic binding protein-like I"/>
    <property type="match status" value="1"/>
</dbReference>
<keyword evidence="1" id="KW-0805">Transcription regulation</keyword>
<dbReference type="InterPro" id="IPR028082">
    <property type="entry name" value="Peripla_BP_I"/>
</dbReference>
<evidence type="ECO:0000259" key="4">
    <source>
        <dbReference type="PROSITE" id="PS50932"/>
    </source>
</evidence>
<dbReference type="Pfam" id="PF00356">
    <property type="entry name" value="LacI"/>
    <property type="match status" value="1"/>
</dbReference>
<dbReference type="EMBL" id="JAUSWH010000018">
    <property type="protein sequence ID" value="MDQ0457763.1"/>
    <property type="molecule type" value="Genomic_DNA"/>
</dbReference>
<evidence type="ECO:0000256" key="3">
    <source>
        <dbReference type="ARBA" id="ARBA00023163"/>
    </source>
</evidence>
<dbReference type="Gene3D" id="1.10.260.40">
    <property type="entry name" value="lambda repressor-like DNA-binding domains"/>
    <property type="match status" value="1"/>
</dbReference>
<gene>
    <name evidence="5" type="ORF">QO005_004121</name>
</gene>
<protein>
    <submittedName>
        <fullName evidence="5">LacI family transcriptional regulator</fullName>
    </submittedName>
</protein>
<dbReference type="RefSeq" id="WP_307159866.1">
    <property type="nucleotide sequence ID" value="NZ_JAUSWH010000018.1"/>
</dbReference>
<keyword evidence="6" id="KW-1185">Reference proteome</keyword>
<dbReference type="CDD" id="cd01544">
    <property type="entry name" value="PBP1_GalR"/>
    <property type="match status" value="1"/>
</dbReference>
<sequence length="351" mass="38810">MATIREIARIAGVSSGTVSRVLNDDDTLSITEAKRQAILEAAVALDYATPRKRYRNGKAAGHAAPRSPLRARIAVLHFLTSEQELFDPYYVGVRLGIERRCAEKGLEIGRVFTPFSPWNAKDHGTMPGAIVIGRHAAEEIAALTASCPQVVFADVNPRLADHDFVTADLGKATLEILDGLWQAGYRRIGFIGCNELMDGNTEPYTELRCRAYLDWMRSKHLFDPTLLALGEGRKWGHNLRLEVGYEQARRLLALPERPDAILAANDNMAIGAYRAIQEEGLTIPADVALASFNDIPVTQFLNPTLSTMHIPGDSIGEAAVDLLLERLEGRSYSKHVTIPTRMFWRDSSLHP</sequence>
<organism evidence="5 6">
    <name type="scientific">Rhizobium paknamense</name>
    <dbReference type="NCBI Taxonomy" id="1206817"/>
    <lineage>
        <taxon>Bacteria</taxon>
        <taxon>Pseudomonadati</taxon>
        <taxon>Pseudomonadota</taxon>
        <taxon>Alphaproteobacteria</taxon>
        <taxon>Hyphomicrobiales</taxon>
        <taxon>Rhizobiaceae</taxon>
        <taxon>Rhizobium/Agrobacterium group</taxon>
        <taxon>Rhizobium</taxon>
    </lineage>
</organism>
<reference evidence="5 6" key="1">
    <citation type="submission" date="2023-07" db="EMBL/GenBank/DDBJ databases">
        <title>Genomic Encyclopedia of Type Strains, Phase IV (KMG-IV): sequencing the most valuable type-strain genomes for metagenomic binning, comparative biology and taxonomic classification.</title>
        <authorList>
            <person name="Goeker M."/>
        </authorList>
    </citation>
    <scope>NUCLEOTIDE SEQUENCE [LARGE SCALE GENOMIC DNA]</scope>
    <source>
        <strain evidence="5 6">DSM 100301</strain>
    </source>
</reference>
<evidence type="ECO:0000313" key="5">
    <source>
        <dbReference type="EMBL" id="MDQ0457763.1"/>
    </source>
</evidence>